<keyword evidence="3" id="KW-0995">Kinetochore</keyword>
<evidence type="ECO:0000256" key="4">
    <source>
        <dbReference type="ARBA" id="ARBA00023328"/>
    </source>
</evidence>
<dbReference type="AlphaFoldDB" id="A0A7J5YN10"/>
<dbReference type="PANTHER" id="PTHR14030">
    <property type="entry name" value="MITOTIC CHECKPOINT SERINE/THREONINE-PROTEIN KINASE BUB1"/>
    <property type="match status" value="1"/>
</dbReference>
<evidence type="ECO:0000313" key="8">
    <source>
        <dbReference type="Proteomes" id="UP000518266"/>
    </source>
</evidence>
<dbReference type="PROSITE" id="PS50011">
    <property type="entry name" value="PROTEIN_KINASE_DOM"/>
    <property type="match status" value="1"/>
</dbReference>
<dbReference type="SUPFAM" id="SSF56112">
    <property type="entry name" value="Protein kinase-like (PK-like)"/>
    <property type="match status" value="1"/>
</dbReference>
<evidence type="ECO:0000256" key="2">
    <source>
        <dbReference type="ARBA" id="ARBA00022454"/>
    </source>
</evidence>
<gene>
    <name evidence="7" type="ORF">F7725_020050</name>
</gene>
<dbReference type="Gene3D" id="1.10.510.10">
    <property type="entry name" value="Transferase(Phosphotransferase) domain 1"/>
    <property type="match status" value="1"/>
</dbReference>
<dbReference type="Proteomes" id="UP000518266">
    <property type="component" value="Unassembled WGS sequence"/>
</dbReference>
<comment type="caution">
    <text evidence="7">The sequence shown here is derived from an EMBL/GenBank/DDBJ whole genome shotgun (WGS) entry which is preliminary data.</text>
</comment>
<dbReference type="GO" id="GO:0004672">
    <property type="term" value="F:protein kinase activity"/>
    <property type="evidence" value="ECO:0007669"/>
    <property type="project" value="InterPro"/>
</dbReference>
<sequence>MPQPLVIYFSVCILKMVEALHGVQLIHADIKPDNFMLGESIDMNLFPEGTAFTGKCLTSGFQCSEMLSGKPWSYQTDYFGIAGTVYCMLFGTYMQVTSEGGEWKTKGVFRSDLWLDFFHCLLNSPRSALQKLRLRFTSVLQQNYSNKLPSLKSRLTVLLLENRKTARR</sequence>
<proteinExistence type="predicted"/>
<dbReference type="EMBL" id="JAAKFY010000011">
    <property type="protein sequence ID" value="KAF3850331.1"/>
    <property type="molecule type" value="Genomic_DNA"/>
</dbReference>
<organism evidence="7 8">
    <name type="scientific">Dissostichus mawsoni</name>
    <name type="common">Antarctic cod</name>
    <dbReference type="NCBI Taxonomy" id="36200"/>
    <lineage>
        <taxon>Eukaryota</taxon>
        <taxon>Metazoa</taxon>
        <taxon>Chordata</taxon>
        <taxon>Craniata</taxon>
        <taxon>Vertebrata</taxon>
        <taxon>Euteleostomi</taxon>
        <taxon>Actinopterygii</taxon>
        <taxon>Neopterygii</taxon>
        <taxon>Teleostei</taxon>
        <taxon>Neoteleostei</taxon>
        <taxon>Acanthomorphata</taxon>
        <taxon>Eupercaria</taxon>
        <taxon>Perciformes</taxon>
        <taxon>Notothenioidei</taxon>
        <taxon>Nototheniidae</taxon>
        <taxon>Dissostichus</taxon>
    </lineage>
</organism>
<reference evidence="7 8" key="1">
    <citation type="submission" date="2020-03" db="EMBL/GenBank/DDBJ databases">
        <title>Dissostichus mawsoni Genome sequencing and assembly.</title>
        <authorList>
            <person name="Park H."/>
        </authorList>
    </citation>
    <scope>NUCLEOTIDE SEQUENCE [LARGE SCALE GENOMIC DNA]</scope>
    <source>
        <strain evidence="7">DM0001</strain>
        <tissue evidence="7">Muscle</tissue>
    </source>
</reference>
<dbReference type="PANTHER" id="PTHR14030:SF26">
    <property type="entry name" value="MITOTIC CHECKPOINT SERINE_THREONINE-PROTEIN KINASE BUB1"/>
    <property type="match status" value="1"/>
</dbReference>
<comment type="subcellular location">
    <subcellularLocation>
        <location evidence="1">Chromosome</location>
        <location evidence="1">Centromere</location>
        <location evidence="1">Kinetochore</location>
    </subcellularLocation>
</comment>
<feature type="signal peptide" evidence="5">
    <location>
        <begin position="1"/>
        <end position="19"/>
    </location>
</feature>
<protein>
    <recommendedName>
        <fullName evidence="6">Protein kinase domain-containing protein</fullName>
    </recommendedName>
</protein>
<keyword evidence="8" id="KW-1185">Reference proteome</keyword>
<keyword evidence="5" id="KW-0732">Signal</keyword>
<dbReference type="InterPro" id="IPR011009">
    <property type="entry name" value="Kinase-like_dom_sf"/>
</dbReference>
<evidence type="ECO:0000313" key="7">
    <source>
        <dbReference type="EMBL" id="KAF3850331.1"/>
    </source>
</evidence>
<evidence type="ECO:0000256" key="5">
    <source>
        <dbReference type="SAM" id="SignalP"/>
    </source>
</evidence>
<keyword evidence="2" id="KW-0158">Chromosome</keyword>
<dbReference type="PROSITE" id="PS00108">
    <property type="entry name" value="PROTEIN_KINASE_ST"/>
    <property type="match status" value="1"/>
</dbReference>
<dbReference type="GO" id="GO:0000776">
    <property type="term" value="C:kinetochore"/>
    <property type="evidence" value="ECO:0007669"/>
    <property type="project" value="UniProtKB-KW"/>
</dbReference>
<dbReference type="InterPro" id="IPR008271">
    <property type="entry name" value="Ser/Thr_kinase_AS"/>
</dbReference>
<dbReference type="GO" id="GO:0005524">
    <property type="term" value="F:ATP binding"/>
    <property type="evidence" value="ECO:0007669"/>
    <property type="project" value="InterPro"/>
</dbReference>
<dbReference type="InterPro" id="IPR015661">
    <property type="entry name" value="Bub1/Mad3"/>
</dbReference>
<evidence type="ECO:0000259" key="6">
    <source>
        <dbReference type="PROSITE" id="PS50011"/>
    </source>
</evidence>
<evidence type="ECO:0000256" key="1">
    <source>
        <dbReference type="ARBA" id="ARBA00004629"/>
    </source>
</evidence>
<dbReference type="InterPro" id="IPR000719">
    <property type="entry name" value="Prot_kinase_dom"/>
</dbReference>
<dbReference type="GO" id="GO:0051754">
    <property type="term" value="P:meiotic sister chromatid cohesion, centromeric"/>
    <property type="evidence" value="ECO:0007669"/>
    <property type="project" value="TreeGrafter"/>
</dbReference>
<feature type="chain" id="PRO_5029714352" description="Protein kinase domain-containing protein" evidence="5">
    <location>
        <begin position="20"/>
        <end position="168"/>
    </location>
</feature>
<dbReference type="GO" id="GO:0007094">
    <property type="term" value="P:mitotic spindle assembly checkpoint signaling"/>
    <property type="evidence" value="ECO:0007669"/>
    <property type="project" value="InterPro"/>
</dbReference>
<keyword evidence="4" id="KW-0137">Centromere</keyword>
<dbReference type="GO" id="GO:0005634">
    <property type="term" value="C:nucleus"/>
    <property type="evidence" value="ECO:0007669"/>
    <property type="project" value="TreeGrafter"/>
</dbReference>
<feature type="domain" description="Protein kinase" evidence="6">
    <location>
        <begin position="1"/>
        <end position="168"/>
    </location>
</feature>
<evidence type="ECO:0000256" key="3">
    <source>
        <dbReference type="ARBA" id="ARBA00022838"/>
    </source>
</evidence>
<name>A0A7J5YN10_DISMA</name>
<dbReference type="Pfam" id="PF00069">
    <property type="entry name" value="Pkinase"/>
    <property type="match status" value="1"/>
</dbReference>
<accession>A0A7J5YN10</accession>
<dbReference type="OrthoDB" id="248495at2759"/>